<comment type="caution">
    <text evidence="1">The sequence shown here is derived from an EMBL/GenBank/DDBJ whole genome shotgun (WGS) entry which is preliminary data.</text>
</comment>
<organism evidence="1 2">
    <name type="scientific">Danaus plexippus plexippus</name>
    <dbReference type="NCBI Taxonomy" id="278856"/>
    <lineage>
        <taxon>Eukaryota</taxon>
        <taxon>Metazoa</taxon>
        <taxon>Ecdysozoa</taxon>
        <taxon>Arthropoda</taxon>
        <taxon>Hexapoda</taxon>
        <taxon>Insecta</taxon>
        <taxon>Pterygota</taxon>
        <taxon>Neoptera</taxon>
        <taxon>Endopterygota</taxon>
        <taxon>Lepidoptera</taxon>
        <taxon>Glossata</taxon>
        <taxon>Ditrysia</taxon>
        <taxon>Papilionoidea</taxon>
        <taxon>Nymphalidae</taxon>
        <taxon>Danainae</taxon>
        <taxon>Danaini</taxon>
        <taxon>Danaina</taxon>
        <taxon>Danaus</taxon>
        <taxon>Danaus</taxon>
    </lineage>
</organism>
<dbReference type="Proteomes" id="UP000007151">
    <property type="component" value="Unassembled WGS sequence"/>
</dbReference>
<dbReference type="STRING" id="278856.A0A212EKY3"/>
<name>A0A212EKY3_DANPL</name>
<proteinExistence type="predicted"/>
<gene>
    <name evidence="1" type="ORF">KGM_214865</name>
</gene>
<dbReference type="OrthoDB" id="5919137at2759"/>
<evidence type="ECO:0000313" key="2">
    <source>
        <dbReference type="Proteomes" id="UP000007151"/>
    </source>
</evidence>
<accession>A0A212EKY3</accession>
<dbReference type="eggNOG" id="ENOG502S9VB">
    <property type="taxonomic scope" value="Eukaryota"/>
</dbReference>
<dbReference type="KEGG" id="dpl:KGM_214865"/>
<dbReference type="AlphaFoldDB" id="A0A212EKY3"/>
<reference evidence="1 2" key="1">
    <citation type="journal article" date="2011" name="Cell">
        <title>The monarch butterfly genome yields insights into long-distance migration.</title>
        <authorList>
            <person name="Zhan S."/>
            <person name="Merlin C."/>
            <person name="Boore J.L."/>
            <person name="Reppert S.M."/>
        </authorList>
    </citation>
    <scope>NUCLEOTIDE SEQUENCE [LARGE SCALE GENOMIC DNA]</scope>
    <source>
        <strain evidence="1">F-2</strain>
    </source>
</reference>
<keyword evidence="2" id="KW-1185">Reference proteome</keyword>
<evidence type="ECO:0000313" key="1">
    <source>
        <dbReference type="EMBL" id="OWR42135.1"/>
    </source>
</evidence>
<sequence length="249" mass="28268">MGASKRCIILLTVLLAYVSAQEVVRRVPQGFLGMRGKKYFEVGGPDQLYKRKPQFFVGVKGKKGLYDDAEYKRVPMGFVGMRGKKTLMSDFMNYPESFEYVPKRSGSLIGQIDYSTDDNIPEYPVLNEVIEEYLQKLRDENTEVPAETSDGDDSGLFTNEVGKRANIHKFFGVRGKKSGQVKRPYDVSFRGKFIGVRGKKDLKNSGQEPFEVNEPWTKRRQTGFMGVRGKKWADDIIDSEPTSDMNVTN</sequence>
<protein>
    <submittedName>
        <fullName evidence="1">Tachykinin</fullName>
    </submittedName>
</protein>
<dbReference type="EMBL" id="AGBW02014179">
    <property type="protein sequence ID" value="OWR42135.1"/>
    <property type="molecule type" value="Genomic_DNA"/>
</dbReference>